<dbReference type="GO" id="GO:0005634">
    <property type="term" value="C:nucleus"/>
    <property type="evidence" value="ECO:0007669"/>
    <property type="project" value="UniProtKB-SubCell"/>
</dbReference>
<feature type="region of interest" description="Disordered" evidence="12">
    <location>
        <begin position="68"/>
        <end position="91"/>
    </location>
</feature>
<evidence type="ECO:0000256" key="11">
    <source>
        <dbReference type="PROSITE-ProRule" id="PRU00042"/>
    </source>
</evidence>
<evidence type="ECO:0000256" key="8">
    <source>
        <dbReference type="ARBA" id="ARBA00023125"/>
    </source>
</evidence>
<proteinExistence type="inferred from homology"/>
<dbReference type="AlphaFoldDB" id="A0A9D4MG42"/>
<keyword evidence="8" id="KW-0238">DNA-binding</keyword>
<gene>
    <name evidence="14" type="ORF">DPMN_038761</name>
</gene>
<dbReference type="EMBL" id="JAIWYP010000002">
    <property type="protein sequence ID" value="KAH3875494.1"/>
    <property type="molecule type" value="Genomic_DNA"/>
</dbReference>
<organism evidence="14 15">
    <name type="scientific">Dreissena polymorpha</name>
    <name type="common">Zebra mussel</name>
    <name type="synonym">Mytilus polymorpha</name>
    <dbReference type="NCBI Taxonomy" id="45954"/>
    <lineage>
        <taxon>Eukaryota</taxon>
        <taxon>Metazoa</taxon>
        <taxon>Spiralia</taxon>
        <taxon>Lophotrochozoa</taxon>
        <taxon>Mollusca</taxon>
        <taxon>Bivalvia</taxon>
        <taxon>Autobranchia</taxon>
        <taxon>Heteroconchia</taxon>
        <taxon>Euheterodonta</taxon>
        <taxon>Imparidentia</taxon>
        <taxon>Neoheterodontei</taxon>
        <taxon>Myida</taxon>
        <taxon>Dreissenoidea</taxon>
        <taxon>Dreissenidae</taxon>
        <taxon>Dreissena</taxon>
    </lineage>
</organism>
<dbReference type="GO" id="GO:0000981">
    <property type="term" value="F:DNA-binding transcription factor activity, RNA polymerase II-specific"/>
    <property type="evidence" value="ECO:0007669"/>
    <property type="project" value="TreeGrafter"/>
</dbReference>
<dbReference type="InterPro" id="IPR036236">
    <property type="entry name" value="Znf_C2H2_sf"/>
</dbReference>
<dbReference type="FunFam" id="3.30.160.60:FF:000446">
    <property type="entry name" value="Zinc finger protein"/>
    <property type="match status" value="1"/>
</dbReference>
<keyword evidence="10" id="KW-0539">Nucleus</keyword>
<dbReference type="PROSITE" id="PS50157">
    <property type="entry name" value="ZINC_FINGER_C2H2_2"/>
    <property type="match status" value="4"/>
</dbReference>
<keyword evidence="4" id="KW-0677">Repeat</keyword>
<evidence type="ECO:0000259" key="13">
    <source>
        <dbReference type="PROSITE" id="PS50157"/>
    </source>
</evidence>
<evidence type="ECO:0000256" key="2">
    <source>
        <dbReference type="ARBA" id="ARBA00006991"/>
    </source>
</evidence>
<evidence type="ECO:0000313" key="15">
    <source>
        <dbReference type="Proteomes" id="UP000828390"/>
    </source>
</evidence>
<dbReference type="PROSITE" id="PS00028">
    <property type="entry name" value="ZINC_FINGER_C2H2_1"/>
    <property type="match status" value="4"/>
</dbReference>
<evidence type="ECO:0000256" key="3">
    <source>
        <dbReference type="ARBA" id="ARBA00022723"/>
    </source>
</evidence>
<evidence type="ECO:0000256" key="7">
    <source>
        <dbReference type="ARBA" id="ARBA00023015"/>
    </source>
</evidence>
<reference evidence="14" key="1">
    <citation type="journal article" date="2019" name="bioRxiv">
        <title>The Genome of the Zebra Mussel, Dreissena polymorpha: A Resource for Invasive Species Research.</title>
        <authorList>
            <person name="McCartney M.A."/>
            <person name="Auch B."/>
            <person name="Kono T."/>
            <person name="Mallez S."/>
            <person name="Zhang Y."/>
            <person name="Obille A."/>
            <person name="Becker A."/>
            <person name="Abrahante J.E."/>
            <person name="Garbe J."/>
            <person name="Badalamenti J.P."/>
            <person name="Herman A."/>
            <person name="Mangelson H."/>
            <person name="Liachko I."/>
            <person name="Sullivan S."/>
            <person name="Sone E.D."/>
            <person name="Koren S."/>
            <person name="Silverstein K.A.T."/>
            <person name="Beckman K.B."/>
            <person name="Gohl D.M."/>
        </authorList>
    </citation>
    <scope>NUCLEOTIDE SEQUENCE</scope>
    <source>
        <strain evidence="14">Duluth1</strain>
        <tissue evidence="14">Whole animal</tissue>
    </source>
</reference>
<sequence>TYPQSLVATSANHVSVPVKSEVVTETADAQRDAYRRMLNYSMSSSLAQQYYLSQYGYNYMQADNAAATSTTSSGHSSNGSHSSMSAATSDIGSQLPSIDSVLLNLSTKKTNGKAMPASTSAHVDHGAHHHMKPIVSHHHHHHHQMQHSVHSVPAYGLQALANAAIGVDSKYDDLDHSDHRKDSLKADLEEVTDTDSSNMSPSDSHSGAIMSPSRTSFSHLLDVNPHISIPAAHSHQLSSLYQTKSSIGTLPSIQHFSAIGKSSQISPKHGDHSLPLQLSSHGGFKPSDLIAAAMKLKVESTEEKEIADRTIQEKIAAHQLNHAVQQQAHELAASALAASNMDTAAILAKLQASNLESELHRLYESEAMQALQHEPMELTSDLSPGKAGSRRKSRGRPTSIESLRDPLGRQTSTSSSIGANTTASMDNDDRTFDCEICGKQFSHNDRLRRHRKIHTSDKPYKCDICGKGFKEKCNLKHHRFIHTGEKPYKCDTCGKSFNQRSSLKTHQKVHTGEKPFKCELCDKPFAQKYLLRQHMKKHIEMNMGGDHPTSQHQ</sequence>
<keyword evidence="3" id="KW-0479">Metal-binding</keyword>
<feature type="domain" description="C2H2-type" evidence="13">
    <location>
        <begin position="460"/>
        <end position="487"/>
    </location>
</feature>
<dbReference type="SMART" id="SM00355">
    <property type="entry name" value="ZnF_C2H2"/>
    <property type="match status" value="4"/>
</dbReference>
<feature type="compositionally biased region" description="Polar residues" evidence="12">
    <location>
        <begin position="409"/>
        <end position="424"/>
    </location>
</feature>
<evidence type="ECO:0000256" key="5">
    <source>
        <dbReference type="ARBA" id="ARBA00022771"/>
    </source>
</evidence>
<dbReference type="FunFam" id="3.30.160.60:FF:000557">
    <property type="entry name" value="zinc finger and SCAN domain-containing protein 29"/>
    <property type="match status" value="1"/>
</dbReference>
<comment type="similarity">
    <text evidence="2">Belongs to the krueppel C2H2-type zinc-finger protein family.</text>
</comment>
<feature type="domain" description="C2H2-type" evidence="13">
    <location>
        <begin position="432"/>
        <end position="459"/>
    </location>
</feature>
<keyword evidence="15" id="KW-1185">Reference proteome</keyword>
<dbReference type="SUPFAM" id="SSF57667">
    <property type="entry name" value="beta-beta-alpha zinc fingers"/>
    <property type="match status" value="2"/>
</dbReference>
<name>A0A9D4MG42_DREPO</name>
<feature type="region of interest" description="Disordered" evidence="12">
    <location>
        <begin position="186"/>
        <end position="209"/>
    </location>
</feature>
<dbReference type="FunFam" id="3.30.160.60:FF:001156">
    <property type="entry name" value="Zinc finger protein 407"/>
    <property type="match status" value="1"/>
</dbReference>
<keyword evidence="7" id="KW-0805">Transcription regulation</keyword>
<dbReference type="PANTHER" id="PTHR23235:SF142">
    <property type="entry name" value="ZINC FINGER PROTEIN 384"/>
    <property type="match status" value="1"/>
</dbReference>
<dbReference type="Pfam" id="PF00096">
    <property type="entry name" value="zf-C2H2"/>
    <property type="match status" value="4"/>
</dbReference>
<dbReference type="FunFam" id="3.30.160.60:FF:001498">
    <property type="entry name" value="Zinc finger protein 404"/>
    <property type="match status" value="1"/>
</dbReference>
<evidence type="ECO:0000256" key="9">
    <source>
        <dbReference type="ARBA" id="ARBA00023163"/>
    </source>
</evidence>
<accession>A0A9D4MG42</accession>
<evidence type="ECO:0000256" key="4">
    <source>
        <dbReference type="ARBA" id="ARBA00022737"/>
    </source>
</evidence>
<feature type="non-terminal residue" evidence="14">
    <location>
        <position position="553"/>
    </location>
</feature>
<evidence type="ECO:0000256" key="10">
    <source>
        <dbReference type="ARBA" id="ARBA00023242"/>
    </source>
</evidence>
<evidence type="ECO:0000313" key="14">
    <source>
        <dbReference type="EMBL" id="KAH3875494.1"/>
    </source>
</evidence>
<evidence type="ECO:0000256" key="6">
    <source>
        <dbReference type="ARBA" id="ARBA00022833"/>
    </source>
</evidence>
<protein>
    <recommendedName>
        <fullName evidence="13">C2H2-type domain-containing protein</fullName>
    </recommendedName>
</protein>
<comment type="caution">
    <text evidence="14">The sequence shown here is derived from an EMBL/GenBank/DDBJ whole genome shotgun (WGS) entry which is preliminary data.</text>
</comment>
<keyword evidence="9" id="KW-0804">Transcription</keyword>
<comment type="subcellular location">
    <subcellularLocation>
        <location evidence="1">Nucleus</location>
    </subcellularLocation>
</comment>
<keyword evidence="6" id="KW-0862">Zinc</keyword>
<evidence type="ECO:0000256" key="1">
    <source>
        <dbReference type="ARBA" id="ARBA00004123"/>
    </source>
</evidence>
<feature type="compositionally biased region" description="Low complexity" evidence="12">
    <location>
        <begin position="194"/>
        <end position="206"/>
    </location>
</feature>
<dbReference type="GO" id="GO:0000978">
    <property type="term" value="F:RNA polymerase II cis-regulatory region sequence-specific DNA binding"/>
    <property type="evidence" value="ECO:0007669"/>
    <property type="project" value="TreeGrafter"/>
</dbReference>
<feature type="compositionally biased region" description="Low complexity" evidence="12">
    <location>
        <begin position="68"/>
        <end position="90"/>
    </location>
</feature>
<feature type="region of interest" description="Disordered" evidence="12">
    <location>
        <begin position="375"/>
        <end position="424"/>
    </location>
</feature>
<dbReference type="Gene3D" id="3.30.160.60">
    <property type="entry name" value="Classic Zinc Finger"/>
    <property type="match status" value="4"/>
</dbReference>
<reference evidence="14" key="2">
    <citation type="submission" date="2020-11" db="EMBL/GenBank/DDBJ databases">
        <authorList>
            <person name="McCartney M.A."/>
            <person name="Auch B."/>
            <person name="Kono T."/>
            <person name="Mallez S."/>
            <person name="Becker A."/>
            <person name="Gohl D.M."/>
            <person name="Silverstein K.A.T."/>
            <person name="Koren S."/>
            <person name="Bechman K.B."/>
            <person name="Herman A."/>
            <person name="Abrahante J.E."/>
            <person name="Garbe J."/>
        </authorList>
    </citation>
    <scope>NUCLEOTIDE SEQUENCE</scope>
    <source>
        <strain evidence="14">Duluth1</strain>
        <tissue evidence="14">Whole animal</tissue>
    </source>
</reference>
<feature type="domain" description="C2H2-type" evidence="13">
    <location>
        <begin position="488"/>
        <end position="515"/>
    </location>
</feature>
<dbReference type="Proteomes" id="UP000828390">
    <property type="component" value="Unassembled WGS sequence"/>
</dbReference>
<keyword evidence="5 11" id="KW-0863">Zinc-finger</keyword>
<feature type="domain" description="C2H2-type" evidence="13">
    <location>
        <begin position="516"/>
        <end position="543"/>
    </location>
</feature>
<evidence type="ECO:0000256" key="12">
    <source>
        <dbReference type="SAM" id="MobiDB-lite"/>
    </source>
</evidence>
<dbReference type="GO" id="GO:0008270">
    <property type="term" value="F:zinc ion binding"/>
    <property type="evidence" value="ECO:0007669"/>
    <property type="project" value="UniProtKB-KW"/>
</dbReference>
<dbReference type="PANTHER" id="PTHR23235">
    <property type="entry name" value="KRUEPPEL-LIKE TRANSCRIPTION FACTOR"/>
    <property type="match status" value="1"/>
</dbReference>
<dbReference type="InterPro" id="IPR013087">
    <property type="entry name" value="Znf_C2H2_type"/>
</dbReference>